<protein>
    <submittedName>
        <fullName evidence="2">Putative secreted protein</fullName>
    </submittedName>
</protein>
<proteinExistence type="predicted"/>
<evidence type="ECO:0000256" key="1">
    <source>
        <dbReference type="SAM" id="SignalP"/>
    </source>
</evidence>
<feature type="signal peptide" evidence="1">
    <location>
        <begin position="1"/>
        <end position="30"/>
    </location>
</feature>
<accession>A0A2M4CAD5</accession>
<dbReference type="AlphaFoldDB" id="A0A2M4CAD5"/>
<name>A0A2M4CAD5_9DIPT</name>
<evidence type="ECO:0000313" key="2">
    <source>
        <dbReference type="EMBL" id="MBW61908.1"/>
    </source>
</evidence>
<sequence length="94" mass="10697">MAALLSACIAFDNAMFALYMLMLYVPWCEMEHTQHPIPCRAHVRTALLLDGRQTGYVRLVVKIGPQPTELQPNNGTSFRRCTFHHHPRPACVCM</sequence>
<reference evidence="2" key="1">
    <citation type="submission" date="2018-01" db="EMBL/GenBank/DDBJ databases">
        <title>An insight into the sialome of Amazonian anophelines.</title>
        <authorList>
            <person name="Ribeiro J.M."/>
            <person name="Scarpassa V."/>
            <person name="Calvo E."/>
        </authorList>
    </citation>
    <scope>NUCLEOTIDE SEQUENCE</scope>
    <source>
        <tissue evidence="2">Salivary glands</tissue>
    </source>
</reference>
<feature type="chain" id="PRO_5014656402" evidence="1">
    <location>
        <begin position="31"/>
        <end position="94"/>
    </location>
</feature>
<dbReference type="EMBL" id="GGFJ01012767">
    <property type="protein sequence ID" value="MBW61908.1"/>
    <property type="molecule type" value="Transcribed_RNA"/>
</dbReference>
<keyword evidence="1" id="KW-0732">Signal</keyword>
<organism evidence="2">
    <name type="scientific">Anopheles marajoara</name>
    <dbReference type="NCBI Taxonomy" id="58244"/>
    <lineage>
        <taxon>Eukaryota</taxon>
        <taxon>Metazoa</taxon>
        <taxon>Ecdysozoa</taxon>
        <taxon>Arthropoda</taxon>
        <taxon>Hexapoda</taxon>
        <taxon>Insecta</taxon>
        <taxon>Pterygota</taxon>
        <taxon>Neoptera</taxon>
        <taxon>Endopterygota</taxon>
        <taxon>Diptera</taxon>
        <taxon>Nematocera</taxon>
        <taxon>Culicoidea</taxon>
        <taxon>Culicidae</taxon>
        <taxon>Anophelinae</taxon>
        <taxon>Anopheles</taxon>
    </lineage>
</organism>